<dbReference type="RefSeq" id="XP_017999041.1">
    <property type="nucleotide sequence ID" value="XM_018144715.1"/>
</dbReference>
<comment type="caution">
    <text evidence="6">The sequence shown here is derived from an EMBL/GenBank/DDBJ whole genome shotgun (WGS) entry which is preliminary data.</text>
</comment>
<keyword evidence="7" id="KW-1185">Reference proteome</keyword>
<dbReference type="SUPFAM" id="SSF57959">
    <property type="entry name" value="Leucine zipper domain"/>
    <property type="match status" value="1"/>
</dbReference>
<feature type="compositionally biased region" description="Basic and acidic residues" evidence="4">
    <location>
        <begin position="68"/>
        <end position="85"/>
    </location>
</feature>
<sequence>MQSYSNSGPASTASVSDLDGYTLPFNAYTPLESDEFGFDPPTDKSAYPKMDQAYSPPEPADSSMWPEFQREDQQKQTHSSYEIDKLISQNLPNATNAISRFGQVTPPRTNSTDSVDRIPDSSKESSFADKKKRMSRTQAKEQSAEAAGTSTGRKRKASRKAAATTTMSEPLGGPGDEKRRASLEKNRLAAAKCRVNKKEKTEQLQRDSHDMAIQNSFLKQQLLQISDELQQIRAHAIAHISSKGCKGPEEIQKRLQLSGNLLSGQMQPSGLNGAAYAEYRSMDLDAMQGMAQQLIPDSYFPGPDAQGSMLNPPLPDFEGSAEFDAHTPMKIDCDT</sequence>
<reference evidence="6 7" key="1">
    <citation type="submission" date="2015-06" db="EMBL/GenBank/DDBJ databases">
        <title>Draft genome of the ant-associated black yeast Phialophora attae CBS 131958.</title>
        <authorList>
            <person name="Moreno L.F."/>
            <person name="Stielow B.J."/>
            <person name="de Hoog S."/>
            <person name="Vicente V.A."/>
            <person name="Weiss V.A."/>
            <person name="de Vries M."/>
            <person name="Cruz L.M."/>
            <person name="Souza E.M."/>
        </authorList>
    </citation>
    <scope>NUCLEOTIDE SEQUENCE [LARGE SCALE GENOMIC DNA]</scope>
    <source>
        <strain evidence="6 7">CBS 131958</strain>
    </source>
</reference>
<dbReference type="SMART" id="SM00338">
    <property type="entry name" value="BRLZ"/>
    <property type="match status" value="1"/>
</dbReference>
<accession>A0A0N0NLE3</accession>
<dbReference type="Proteomes" id="UP000038010">
    <property type="component" value="Unassembled WGS sequence"/>
</dbReference>
<name>A0A0N0NLE3_9EURO</name>
<dbReference type="Gene3D" id="1.20.5.170">
    <property type="match status" value="1"/>
</dbReference>
<dbReference type="GeneID" id="28736595"/>
<dbReference type="CDD" id="cd14687">
    <property type="entry name" value="bZIP_ATF2"/>
    <property type="match status" value="1"/>
</dbReference>
<dbReference type="GO" id="GO:0003677">
    <property type="term" value="F:DNA binding"/>
    <property type="evidence" value="ECO:0007669"/>
    <property type="project" value="UniProtKB-KW"/>
</dbReference>
<evidence type="ECO:0000256" key="3">
    <source>
        <dbReference type="ARBA" id="ARBA00023163"/>
    </source>
</evidence>
<dbReference type="GO" id="GO:0003700">
    <property type="term" value="F:DNA-binding transcription factor activity"/>
    <property type="evidence" value="ECO:0007669"/>
    <property type="project" value="InterPro"/>
</dbReference>
<evidence type="ECO:0000256" key="1">
    <source>
        <dbReference type="ARBA" id="ARBA00023015"/>
    </source>
</evidence>
<evidence type="ECO:0000256" key="4">
    <source>
        <dbReference type="SAM" id="MobiDB-lite"/>
    </source>
</evidence>
<feature type="region of interest" description="Disordered" evidence="4">
    <location>
        <begin position="1"/>
        <end position="181"/>
    </location>
</feature>
<proteinExistence type="predicted"/>
<dbReference type="InterPro" id="IPR000837">
    <property type="entry name" value="AP-1"/>
</dbReference>
<dbReference type="InterPro" id="IPR004827">
    <property type="entry name" value="bZIP"/>
</dbReference>
<feature type="compositionally biased region" description="Polar residues" evidence="4">
    <location>
        <begin position="87"/>
        <end position="98"/>
    </location>
</feature>
<feature type="domain" description="BZIP" evidence="5">
    <location>
        <begin position="176"/>
        <end position="239"/>
    </location>
</feature>
<dbReference type="GO" id="GO:0006357">
    <property type="term" value="P:regulation of transcription by RNA polymerase II"/>
    <property type="evidence" value="ECO:0007669"/>
    <property type="project" value="InterPro"/>
</dbReference>
<dbReference type="PRINTS" id="PR00042">
    <property type="entry name" value="LEUZIPPRFOS"/>
</dbReference>
<dbReference type="AlphaFoldDB" id="A0A0N0NLE3"/>
<dbReference type="STRING" id="1664694.A0A0N0NLE3"/>
<protein>
    <recommendedName>
        <fullName evidence="5">BZIP domain-containing protein</fullName>
    </recommendedName>
</protein>
<keyword evidence="2" id="KW-0238">DNA-binding</keyword>
<dbReference type="Pfam" id="PF00170">
    <property type="entry name" value="bZIP_1"/>
    <property type="match status" value="1"/>
</dbReference>
<gene>
    <name evidence="6" type="ORF">AB675_4568</name>
</gene>
<keyword evidence="1" id="KW-0805">Transcription regulation</keyword>
<organism evidence="6 7">
    <name type="scientific">Cyphellophora attinorum</name>
    <dbReference type="NCBI Taxonomy" id="1664694"/>
    <lineage>
        <taxon>Eukaryota</taxon>
        <taxon>Fungi</taxon>
        <taxon>Dikarya</taxon>
        <taxon>Ascomycota</taxon>
        <taxon>Pezizomycotina</taxon>
        <taxon>Eurotiomycetes</taxon>
        <taxon>Chaetothyriomycetidae</taxon>
        <taxon>Chaetothyriales</taxon>
        <taxon>Cyphellophoraceae</taxon>
        <taxon>Cyphellophora</taxon>
    </lineage>
</organism>
<dbReference type="EMBL" id="LFJN01000016">
    <property type="protein sequence ID" value="KPI39078.1"/>
    <property type="molecule type" value="Genomic_DNA"/>
</dbReference>
<evidence type="ECO:0000313" key="6">
    <source>
        <dbReference type="EMBL" id="KPI39078.1"/>
    </source>
</evidence>
<evidence type="ECO:0000256" key="2">
    <source>
        <dbReference type="ARBA" id="ARBA00023125"/>
    </source>
</evidence>
<evidence type="ECO:0000313" key="7">
    <source>
        <dbReference type="Proteomes" id="UP000038010"/>
    </source>
</evidence>
<dbReference type="OrthoDB" id="295274at2759"/>
<keyword evidence="3" id="KW-0804">Transcription</keyword>
<evidence type="ECO:0000259" key="5">
    <source>
        <dbReference type="PROSITE" id="PS50217"/>
    </source>
</evidence>
<feature type="compositionally biased region" description="Basic and acidic residues" evidence="4">
    <location>
        <begin position="114"/>
        <end position="129"/>
    </location>
</feature>
<dbReference type="PANTHER" id="PTHR23351">
    <property type="entry name" value="FOS TRANSCRIPTION FACTOR-RELATED"/>
    <property type="match status" value="1"/>
</dbReference>
<dbReference type="PANTHER" id="PTHR23351:SF24">
    <property type="entry name" value="ACTIVATING TRANSCRIPTION FACTOR 3-RELATED"/>
    <property type="match status" value="1"/>
</dbReference>
<feature type="compositionally biased region" description="Polar residues" evidence="4">
    <location>
        <begin position="1"/>
        <end position="15"/>
    </location>
</feature>
<dbReference type="VEuPathDB" id="FungiDB:AB675_4568"/>
<dbReference type="PROSITE" id="PS50217">
    <property type="entry name" value="BZIP"/>
    <property type="match status" value="1"/>
</dbReference>
<dbReference type="InterPro" id="IPR046347">
    <property type="entry name" value="bZIP_sf"/>
</dbReference>